<dbReference type="InterPro" id="IPR025525">
    <property type="entry name" value="hAT-like_transposase_RNase-H"/>
</dbReference>
<reference evidence="3" key="1">
    <citation type="journal article" date="2022" name="Int. J. Mol. Sci.">
        <title>Draft Genome of Tanacetum Coccineum: Genomic Comparison of Closely Related Tanacetum-Family Plants.</title>
        <authorList>
            <person name="Yamashiro T."/>
            <person name="Shiraishi A."/>
            <person name="Nakayama K."/>
            <person name="Satake H."/>
        </authorList>
    </citation>
    <scope>NUCLEOTIDE SEQUENCE</scope>
</reference>
<dbReference type="Pfam" id="PF05699">
    <property type="entry name" value="Dimer_Tnp_hAT"/>
    <property type="match status" value="1"/>
</dbReference>
<comment type="caution">
    <text evidence="3">The sequence shown here is derived from an EMBL/GenBank/DDBJ whole genome shotgun (WGS) entry which is preliminary data.</text>
</comment>
<name>A0ABQ5IJX0_9ASTR</name>
<feature type="domain" description="hAT-like transposase RNase-H fold" evidence="2">
    <location>
        <begin position="256"/>
        <end position="354"/>
    </location>
</feature>
<evidence type="ECO:0000313" key="3">
    <source>
        <dbReference type="EMBL" id="GJU00489.1"/>
    </source>
</evidence>
<gene>
    <name evidence="3" type="ORF">Tco_1110827</name>
</gene>
<dbReference type="PANTHER" id="PTHR23272:SF52">
    <property type="entry name" value="ZINC FINGER BED DOMAIN-CONTAINING PROTEIN DAYSLEEPER"/>
    <property type="match status" value="1"/>
</dbReference>
<accession>A0ABQ5IJX0</accession>
<organism evidence="3 4">
    <name type="scientific">Tanacetum coccineum</name>
    <dbReference type="NCBI Taxonomy" id="301880"/>
    <lineage>
        <taxon>Eukaryota</taxon>
        <taxon>Viridiplantae</taxon>
        <taxon>Streptophyta</taxon>
        <taxon>Embryophyta</taxon>
        <taxon>Tracheophyta</taxon>
        <taxon>Spermatophyta</taxon>
        <taxon>Magnoliopsida</taxon>
        <taxon>eudicotyledons</taxon>
        <taxon>Gunneridae</taxon>
        <taxon>Pentapetalae</taxon>
        <taxon>asterids</taxon>
        <taxon>campanulids</taxon>
        <taxon>Asterales</taxon>
        <taxon>Asteraceae</taxon>
        <taxon>Asteroideae</taxon>
        <taxon>Anthemideae</taxon>
        <taxon>Anthemidinae</taxon>
        <taxon>Tanacetum</taxon>
    </lineage>
</organism>
<dbReference type="EMBL" id="BQNB010020869">
    <property type="protein sequence ID" value="GJU00489.1"/>
    <property type="molecule type" value="Genomic_DNA"/>
</dbReference>
<reference evidence="3" key="2">
    <citation type="submission" date="2022-01" db="EMBL/GenBank/DDBJ databases">
        <authorList>
            <person name="Yamashiro T."/>
            <person name="Shiraishi A."/>
            <person name="Satake H."/>
            <person name="Nakayama K."/>
        </authorList>
    </citation>
    <scope>NUCLEOTIDE SEQUENCE</scope>
</reference>
<dbReference type="SUPFAM" id="SSF53098">
    <property type="entry name" value="Ribonuclease H-like"/>
    <property type="match status" value="1"/>
</dbReference>
<dbReference type="Proteomes" id="UP001151760">
    <property type="component" value="Unassembled WGS sequence"/>
</dbReference>
<dbReference type="PANTHER" id="PTHR23272">
    <property type="entry name" value="BED FINGER-RELATED"/>
    <property type="match status" value="1"/>
</dbReference>
<keyword evidence="4" id="KW-1185">Reference proteome</keyword>
<dbReference type="Pfam" id="PF14372">
    <property type="entry name" value="hAT-like_RNase-H"/>
    <property type="match status" value="1"/>
</dbReference>
<feature type="domain" description="HAT C-terminal dimerisation" evidence="1">
    <location>
        <begin position="391"/>
        <end position="473"/>
    </location>
</feature>
<dbReference type="InterPro" id="IPR008906">
    <property type="entry name" value="HATC_C_dom"/>
</dbReference>
<protein>
    <submittedName>
        <fullName evidence="3">Zinc finger BED domain-containing protein DAYSLEEPER-like protein</fullName>
    </submittedName>
</protein>
<evidence type="ECO:0000259" key="2">
    <source>
        <dbReference type="Pfam" id="PF14372"/>
    </source>
</evidence>
<sequence length="491" mass="56074">MVDFNTAQGDCVATYLSERSTIENLIARMPGRICLTLDLWNSNNTTGYVFITGQFIDSEWNIHKRLLSVVMELYPESEFAFSHAVCTCLIDWNIQGRLFSVTLNQNQPFSEIGIESLISLLSEKNPRILNGQLVLTNCLARALTSAAQEALQVCQEMVKKVRDCVKYVKASEALEEYFPDLKQLQVLNTRNLSLDDQTKWNTTYEMLLAASELKEEFSRLDYPNYFKSPSGEDWNLVDNLCTYLKLIFDTASMMASSNVPTANTFFYEAWKIQLELTCASTSEDNIISTITKPMLEGFDKYWKSSCFVLAIAVVMDPRFKMKLVDFCFAKIFGDEAASYINIVDEGIHQLFLDYAAGDVTGYLSNGDGHGLGHTYFDDFIMESASQQSKSELDQYLEESLLPRSHEFDVMRWWKLNEPKYPTLSKMARDILTLPVSTVDPESVFDTGVKEMDRYRCALKPETVEALYCAKDWLRTESIESMDSLVKMEFQI</sequence>
<evidence type="ECO:0000259" key="1">
    <source>
        <dbReference type="Pfam" id="PF05699"/>
    </source>
</evidence>
<evidence type="ECO:0000313" key="4">
    <source>
        <dbReference type="Proteomes" id="UP001151760"/>
    </source>
</evidence>
<dbReference type="InterPro" id="IPR012337">
    <property type="entry name" value="RNaseH-like_sf"/>
</dbReference>
<proteinExistence type="predicted"/>